<proteinExistence type="predicted"/>
<dbReference type="EnsemblPlants" id="evm.model.08.1826">
    <property type="protein sequence ID" value="cds.evm.model.08.1826"/>
    <property type="gene ID" value="evm.TU.08.1826"/>
</dbReference>
<dbReference type="Gene3D" id="3.30.420.10">
    <property type="entry name" value="Ribonuclease H-like superfamily/Ribonuclease H"/>
    <property type="match status" value="1"/>
</dbReference>
<accession>A0A803Q9X4</accession>
<dbReference type="Proteomes" id="UP000596661">
    <property type="component" value="Chromosome 8"/>
</dbReference>
<dbReference type="Pfam" id="PF13456">
    <property type="entry name" value="RVT_3"/>
    <property type="match status" value="1"/>
</dbReference>
<keyword evidence="4" id="KW-1185">Reference proteome</keyword>
<feature type="domain" description="RNase H type-1" evidence="1">
    <location>
        <begin position="349"/>
        <end position="459"/>
    </location>
</feature>
<dbReference type="PANTHER" id="PTHR47723">
    <property type="entry name" value="OS05G0353850 PROTEIN"/>
    <property type="match status" value="1"/>
</dbReference>
<organism evidence="3 4">
    <name type="scientific">Cannabis sativa</name>
    <name type="common">Hemp</name>
    <name type="synonym">Marijuana</name>
    <dbReference type="NCBI Taxonomy" id="3483"/>
    <lineage>
        <taxon>Eukaryota</taxon>
        <taxon>Viridiplantae</taxon>
        <taxon>Streptophyta</taxon>
        <taxon>Embryophyta</taxon>
        <taxon>Tracheophyta</taxon>
        <taxon>Spermatophyta</taxon>
        <taxon>Magnoliopsida</taxon>
        <taxon>eudicotyledons</taxon>
        <taxon>Gunneridae</taxon>
        <taxon>Pentapetalae</taxon>
        <taxon>rosids</taxon>
        <taxon>fabids</taxon>
        <taxon>Rosales</taxon>
        <taxon>Cannabaceae</taxon>
        <taxon>Cannabis</taxon>
    </lineage>
</organism>
<dbReference type="PANTHER" id="PTHR47723:SF21">
    <property type="entry name" value="POLYNUCLEOTIDYL TRANSFERASE, RIBONUCLEASE H-LIKE SUPERFAMILY PROTEIN"/>
    <property type="match status" value="1"/>
</dbReference>
<dbReference type="InterPro" id="IPR036397">
    <property type="entry name" value="RNaseH_sf"/>
</dbReference>
<dbReference type="EMBL" id="UZAU01000717">
    <property type="status" value="NOT_ANNOTATED_CDS"/>
    <property type="molecule type" value="Genomic_DNA"/>
</dbReference>
<evidence type="ECO:0008006" key="5">
    <source>
        <dbReference type="Google" id="ProtNLM"/>
    </source>
</evidence>
<dbReference type="InterPro" id="IPR053151">
    <property type="entry name" value="RNase_H-like"/>
</dbReference>
<dbReference type="InterPro" id="IPR026960">
    <property type="entry name" value="RVT-Znf"/>
</dbReference>
<evidence type="ECO:0000313" key="3">
    <source>
        <dbReference type="EnsemblPlants" id="cds.evm.model.08.1826"/>
    </source>
</evidence>
<name>A0A803Q9X4_CANSA</name>
<dbReference type="Gramene" id="evm.model.08.1826">
    <property type="protein sequence ID" value="cds.evm.model.08.1826"/>
    <property type="gene ID" value="evm.TU.08.1826"/>
</dbReference>
<evidence type="ECO:0000259" key="2">
    <source>
        <dbReference type="Pfam" id="PF13966"/>
    </source>
</evidence>
<protein>
    <recommendedName>
        <fullName evidence="5">Reverse transcriptase zinc-binding domain-containing protein</fullName>
    </recommendedName>
</protein>
<evidence type="ECO:0000313" key="4">
    <source>
        <dbReference type="Proteomes" id="UP000596661"/>
    </source>
</evidence>
<dbReference type="InterPro" id="IPR044730">
    <property type="entry name" value="RNase_H-like_dom_plant"/>
</dbReference>
<reference evidence="3" key="2">
    <citation type="submission" date="2021-03" db="UniProtKB">
        <authorList>
            <consortium name="EnsemblPlants"/>
        </authorList>
    </citation>
    <scope>IDENTIFICATION</scope>
</reference>
<feature type="domain" description="Reverse transcriptase zinc-binding" evidence="2">
    <location>
        <begin position="146"/>
        <end position="233"/>
    </location>
</feature>
<dbReference type="CDD" id="cd06222">
    <property type="entry name" value="RNase_H_like"/>
    <property type="match status" value="1"/>
</dbReference>
<dbReference type="GO" id="GO:0004523">
    <property type="term" value="F:RNA-DNA hybrid ribonuclease activity"/>
    <property type="evidence" value="ECO:0007669"/>
    <property type="project" value="InterPro"/>
</dbReference>
<dbReference type="InterPro" id="IPR012337">
    <property type="entry name" value="RNaseH-like_sf"/>
</dbReference>
<dbReference type="SUPFAM" id="SSF53098">
    <property type="entry name" value="Ribonuclease H-like"/>
    <property type="match status" value="1"/>
</dbReference>
<dbReference type="AlphaFoldDB" id="A0A803Q9X4"/>
<evidence type="ECO:0000259" key="1">
    <source>
        <dbReference type="Pfam" id="PF13456"/>
    </source>
</evidence>
<dbReference type="InterPro" id="IPR002156">
    <property type="entry name" value="RNaseH_domain"/>
</dbReference>
<sequence>MAKWAWKALTDKTSIWSMVVNAKYIKDKNFLDLEKKGSESGLWKAILDARSVLGKGLCRKIGNGHSTSIWFDPWVPSSNRTPTPLKDATHGVAWVHQFLNNNNTWNTQMVREWFGNEDANAILNIDLHEVNTDDSWQWVGEYNGLFSIKSAYRLIKSTVSRTNEEDVWKLMWNSPIHPRLKFLWWQVYRDVLPTRGKLAPILKDICDICPLCMASTETTFHLFWSCSFVRAIWFSNGWGIRTENYAISDWKNWFGWFRQAANRPLNIPFNDLMVITLCIIEVVWSERNRRVHGEKETDLIQILRLIRLKVKEHLLVANQKVDNILAWAPPPPQWACCNSDVAVLPNGCMLAAVIRDDSGSILSISTQEASYTDPLVAEANAVCFAAKVAVEAGVKKIAFQCDNLSVVNSFIATTQCNVEFRIEAAKMRFVQYCSMFEEWEITHISRMCNFAAHNVAKWAAMGRKSGAFVPHDMDSGVLDDLREWDPGPPNQLSSG</sequence>
<reference evidence="3" key="1">
    <citation type="submission" date="2018-11" db="EMBL/GenBank/DDBJ databases">
        <authorList>
            <person name="Grassa J C."/>
        </authorList>
    </citation>
    <scope>NUCLEOTIDE SEQUENCE [LARGE SCALE GENOMIC DNA]</scope>
</reference>
<dbReference type="GO" id="GO:0003676">
    <property type="term" value="F:nucleic acid binding"/>
    <property type="evidence" value="ECO:0007669"/>
    <property type="project" value="InterPro"/>
</dbReference>
<dbReference type="Pfam" id="PF13966">
    <property type="entry name" value="zf-RVT"/>
    <property type="match status" value="1"/>
</dbReference>